<reference evidence="2 3" key="1">
    <citation type="submission" date="2023-07" db="EMBL/GenBank/DDBJ databases">
        <title>Sorghum-associated microbial communities from plants grown in Nebraska, USA.</title>
        <authorList>
            <person name="Schachtman D."/>
        </authorList>
    </citation>
    <scope>NUCLEOTIDE SEQUENCE [LARGE SCALE GENOMIC DNA]</scope>
    <source>
        <strain evidence="2 3">2980</strain>
    </source>
</reference>
<accession>A0ABU1SFM7</accession>
<evidence type="ECO:0000313" key="3">
    <source>
        <dbReference type="Proteomes" id="UP001259347"/>
    </source>
</evidence>
<dbReference type="InterPro" id="IPR018656">
    <property type="entry name" value="DUF2087"/>
</dbReference>
<proteinExistence type="predicted"/>
<organism evidence="2 3">
    <name type="scientific">Microbacterium resistens</name>
    <dbReference type="NCBI Taxonomy" id="156977"/>
    <lineage>
        <taxon>Bacteria</taxon>
        <taxon>Bacillati</taxon>
        <taxon>Actinomycetota</taxon>
        <taxon>Actinomycetes</taxon>
        <taxon>Micrococcales</taxon>
        <taxon>Microbacteriaceae</taxon>
        <taxon>Microbacterium</taxon>
    </lineage>
</organism>
<dbReference type="Proteomes" id="UP001259347">
    <property type="component" value="Unassembled WGS sequence"/>
</dbReference>
<dbReference type="Pfam" id="PF09860">
    <property type="entry name" value="DUF2087"/>
    <property type="match status" value="1"/>
</dbReference>
<protein>
    <recommendedName>
        <fullName evidence="1">DUF2087 domain-containing protein</fullName>
    </recommendedName>
</protein>
<gene>
    <name evidence="2" type="ORF">J2Y69_003038</name>
</gene>
<evidence type="ECO:0000313" key="2">
    <source>
        <dbReference type="EMBL" id="MDR6868422.1"/>
    </source>
</evidence>
<dbReference type="EMBL" id="JAVDUM010000014">
    <property type="protein sequence ID" value="MDR6868422.1"/>
    <property type="molecule type" value="Genomic_DNA"/>
</dbReference>
<name>A0ABU1SFM7_9MICO</name>
<comment type="caution">
    <text evidence="2">The sequence shown here is derived from an EMBL/GenBank/DDBJ whole genome shotgun (WGS) entry which is preliminary data.</text>
</comment>
<sequence length="161" mass="17821">MSDVRAMLACLANEDVARVFASIVLTGAPDADVTAVRRRKAVDALLRSGLITHTDSALMLNAVGIREALTGLTATSPRSDPSSRWFDPTGRIRQYPRRADERAELLSAVGEQLLAEDERLSEGELNDRLGRYTDDIPTLRRYLIVHGVLTRQTDGSAYWRP</sequence>
<dbReference type="RefSeq" id="WP_310022234.1">
    <property type="nucleotide sequence ID" value="NZ_JAVDUM010000014.1"/>
</dbReference>
<feature type="domain" description="DUF2087" evidence="1">
    <location>
        <begin position="91"/>
        <end position="160"/>
    </location>
</feature>
<evidence type="ECO:0000259" key="1">
    <source>
        <dbReference type="Pfam" id="PF09860"/>
    </source>
</evidence>
<keyword evidence="3" id="KW-1185">Reference proteome</keyword>